<feature type="domain" description="OmpA-like" evidence="6">
    <location>
        <begin position="163"/>
        <end position="278"/>
    </location>
</feature>
<evidence type="ECO:0000313" key="8">
    <source>
        <dbReference type="Proteomes" id="UP001239909"/>
    </source>
</evidence>
<evidence type="ECO:0000256" key="2">
    <source>
        <dbReference type="ARBA" id="ARBA00023136"/>
    </source>
</evidence>
<dbReference type="PRINTS" id="PR01021">
    <property type="entry name" value="OMPADOMAIN"/>
</dbReference>
<protein>
    <recommendedName>
        <fullName evidence="6">OmpA-like domain-containing protein</fullName>
    </recommendedName>
</protein>
<dbReference type="Proteomes" id="UP001239909">
    <property type="component" value="Unassembled WGS sequence"/>
</dbReference>
<dbReference type="PROSITE" id="PS51257">
    <property type="entry name" value="PROKAR_LIPOPROTEIN"/>
    <property type="match status" value="1"/>
</dbReference>
<organism evidence="7 8">
    <name type="scientific">Paralimibaculum aggregatum</name>
    <dbReference type="NCBI Taxonomy" id="3036245"/>
    <lineage>
        <taxon>Bacteria</taxon>
        <taxon>Pseudomonadati</taxon>
        <taxon>Pseudomonadota</taxon>
        <taxon>Alphaproteobacteria</taxon>
        <taxon>Rhodobacterales</taxon>
        <taxon>Paracoccaceae</taxon>
        <taxon>Paralimibaculum</taxon>
    </lineage>
</organism>
<comment type="caution">
    <text evidence="7">The sequence shown here is derived from an EMBL/GenBank/DDBJ whole genome shotgun (WGS) entry which is preliminary data.</text>
</comment>
<evidence type="ECO:0000256" key="3">
    <source>
        <dbReference type="ARBA" id="ARBA00023237"/>
    </source>
</evidence>
<evidence type="ECO:0000313" key="7">
    <source>
        <dbReference type="EMBL" id="GMG83754.1"/>
    </source>
</evidence>
<dbReference type="Pfam" id="PF00691">
    <property type="entry name" value="OmpA"/>
    <property type="match status" value="1"/>
</dbReference>
<dbReference type="PROSITE" id="PS51123">
    <property type="entry name" value="OMPA_2"/>
    <property type="match status" value="1"/>
</dbReference>
<dbReference type="PANTHER" id="PTHR30329">
    <property type="entry name" value="STATOR ELEMENT OF FLAGELLAR MOTOR COMPLEX"/>
    <property type="match status" value="1"/>
</dbReference>
<dbReference type="InterPro" id="IPR050330">
    <property type="entry name" value="Bact_OuterMem_StrucFunc"/>
</dbReference>
<comment type="subcellular location">
    <subcellularLocation>
        <location evidence="1">Cell outer membrane</location>
    </subcellularLocation>
</comment>
<dbReference type="SUPFAM" id="SSF103088">
    <property type="entry name" value="OmpA-like"/>
    <property type="match status" value="1"/>
</dbReference>
<evidence type="ECO:0000256" key="1">
    <source>
        <dbReference type="ARBA" id="ARBA00004442"/>
    </source>
</evidence>
<reference evidence="7 8" key="1">
    <citation type="submission" date="2023-04" db="EMBL/GenBank/DDBJ databases">
        <title>Marinoamorphus aggregata gen. nov., sp. Nov., isolate from tissue of brittle star Ophioplocus japonicus.</title>
        <authorList>
            <person name="Kawano K."/>
            <person name="Sawayama S."/>
            <person name="Nakagawa S."/>
        </authorList>
    </citation>
    <scope>NUCLEOTIDE SEQUENCE [LARGE SCALE GENOMIC DNA]</scope>
    <source>
        <strain evidence="7 8">NKW23</strain>
    </source>
</reference>
<dbReference type="InterPro" id="IPR036737">
    <property type="entry name" value="OmpA-like_sf"/>
</dbReference>
<keyword evidence="3" id="KW-0998">Cell outer membrane</keyword>
<dbReference type="RefSeq" id="WP_285672554.1">
    <property type="nucleotide sequence ID" value="NZ_BSYI01000024.1"/>
</dbReference>
<keyword evidence="2 4" id="KW-0472">Membrane</keyword>
<accession>A0ABQ6LN59</accession>
<evidence type="ECO:0000256" key="4">
    <source>
        <dbReference type="PROSITE-ProRule" id="PRU00473"/>
    </source>
</evidence>
<evidence type="ECO:0000256" key="5">
    <source>
        <dbReference type="SAM" id="SignalP"/>
    </source>
</evidence>
<dbReference type="InterPro" id="IPR006665">
    <property type="entry name" value="OmpA-like"/>
</dbReference>
<feature type="chain" id="PRO_5045554585" description="OmpA-like domain-containing protein" evidence="5">
    <location>
        <begin position="18"/>
        <end position="278"/>
    </location>
</feature>
<dbReference type="EMBL" id="BSYI01000024">
    <property type="protein sequence ID" value="GMG83754.1"/>
    <property type="molecule type" value="Genomic_DNA"/>
</dbReference>
<feature type="signal peptide" evidence="5">
    <location>
        <begin position="1"/>
        <end position="17"/>
    </location>
</feature>
<keyword evidence="5" id="KW-0732">Signal</keyword>
<gene>
    <name evidence="7" type="ORF">LNKW23_29680</name>
</gene>
<proteinExistence type="predicted"/>
<sequence length="278" mass="29170">MKTAIRLVLGFSALAVAGCSQLPGANLGKTFYAEPYLAADHGGPGFTGALASEYTELGRNQAKMVRWMNATAFITKAEQAEAGGEPQPWTPDQLGVNGDASALYQEVVASIAENKAERPVECARAQAMWDQYLTVLRAEAAGAKCPLTSADARAMLDEAVAACDPALGPADYVVYFGFNKSNLTDNARAVIDEVVAAYGSMGASAVSIVGHTDTVGSVQYNQGLSERRANRVAQALVDLGVPGSQIATAGRSELEPARVTGDGVREQLNRRAEISLSQ</sequence>
<evidence type="ECO:0000259" key="6">
    <source>
        <dbReference type="PROSITE" id="PS51123"/>
    </source>
</evidence>
<keyword evidence="8" id="KW-1185">Reference proteome</keyword>
<dbReference type="Gene3D" id="3.30.1330.60">
    <property type="entry name" value="OmpA-like domain"/>
    <property type="match status" value="1"/>
</dbReference>
<dbReference type="CDD" id="cd07185">
    <property type="entry name" value="OmpA_C-like"/>
    <property type="match status" value="1"/>
</dbReference>
<name>A0ABQ6LN59_9RHOB</name>
<dbReference type="PANTHER" id="PTHR30329:SF21">
    <property type="entry name" value="LIPOPROTEIN YIAD-RELATED"/>
    <property type="match status" value="1"/>
</dbReference>
<dbReference type="InterPro" id="IPR006664">
    <property type="entry name" value="OMP_bac"/>
</dbReference>